<feature type="transmembrane region" description="Helical" evidence="8">
    <location>
        <begin position="408"/>
        <end position="427"/>
    </location>
</feature>
<dbReference type="GeneID" id="89972151"/>
<dbReference type="AlphaFoldDB" id="A0AAV9N5D8"/>
<evidence type="ECO:0000256" key="4">
    <source>
        <dbReference type="ARBA" id="ARBA00022692"/>
    </source>
</evidence>
<dbReference type="InterPro" id="IPR011701">
    <property type="entry name" value="MFS"/>
</dbReference>
<dbReference type="PANTHER" id="PTHR23502:SF186">
    <property type="entry name" value="MAJOR FACILITATOR SUPERFAMILY (MFS) PROFILE DOMAIN-CONTAINING PROTEIN"/>
    <property type="match status" value="1"/>
</dbReference>
<feature type="transmembrane region" description="Helical" evidence="8">
    <location>
        <begin position="368"/>
        <end position="387"/>
    </location>
</feature>
<name>A0AAV9N5D8_9EURO</name>
<organism evidence="10 11">
    <name type="scientific">Exophiala bonariae</name>
    <dbReference type="NCBI Taxonomy" id="1690606"/>
    <lineage>
        <taxon>Eukaryota</taxon>
        <taxon>Fungi</taxon>
        <taxon>Dikarya</taxon>
        <taxon>Ascomycota</taxon>
        <taxon>Pezizomycotina</taxon>
        <taxon>Eurotiomycetes</taxon>
        <taxon>Chaetothyriomycetidae</taxon>
        <taxon>Chaetothyriales</taxon>
        <taxon>Herpotrichiellaceae</taxon>
        <taxon>Exophiala</taxon>
    </lineage>
</organism>
<keyword evidence="4 8" id="KW-0812">Transmembrane</keyword>
<dbReference type="PROSITE" id="PS50850">
    <property type="entry name" value="MFS"/>
    <property type="match status" value="1"/>
</dbReference>
<accession>A0AAV9N5D8</accession>
<feature type="transmembrane region" description="Helical" evidence="8">
    <location>
        <begin position="223"/>
        <end position="246"/>
    </location>
</feature>
<evidence type="ECO:0000256" key="8">
    <source>
        <dbReference type="SAM" id="Phobius"/>
    </source>
</evidence>
<evidence type="ECO:0000256" key="1">
    <source>
        <dbReference type="ARBA" id="ARBA00004651"/>
    </source>
</evidence>
<feature type="transmembrane region" description="Helical" evidence="8">
    <location>
        <begin position="132"/>
        <end position="152"/>
    </location>
</feature>
<comment type="caution">
    <text evidence="10">The sequence shown here is derived from an EMBL/GenBank/DDBJ whole genome shotgun (WGS) entry which is preliminary data.</text>
</comment>
<comment type="subcellular location">
    <subcellularLocation>
        <location evidence="1">Cell membrane</location>
        <topology evidence="1">Multi-pass membrane protein</topology>
    </subcellularLocation>
</comment>
<evidence type="ECO:0000256" key="6">
    <source>
        <dbReference type="ARBA" id="ARBA00023136"/>
    </source>
</evidence>
<evidence type="ECO:0000256" key="5">
    <source>
        <dbReference type="ARBA" id="ARBA00022989"/>
    </source>
</evidence>
<dbReference type="CDD" id="cd17323">
    <property type="entry name" value="MFS_Tpo1_MDR_like"/>
    <property type="match status" value="1"/>
</dbReference>
<dbReference type="GO" id="GO:0005886">
    <property type="term" value="C:plasma membrane"/>
    <property type="evidence" value="ECO:0007669"/>
    <property type="project" value="UniProtKB-SubCell"/>
</dbReference>
<evidence type="ECO:0000313" key="11">
    <source>
        <dbReference type="Proteomes" id="UP001358417"/>
    </source>
</evidence>
<feature type="transmembrane region" description="Helical" evidence="8">
    <location>
        <begin position="433"/>
        <end position="454"/>
    </location>
</feature>
<feature type="transmembrane region" description="Helical" evidence="8">
    <location>
        <begin position="466"/>
        <end position="485"/>
    </location>
</feature>
<sequence length="486" mass="53168">MDEKAEIVSGPINAVSSAVLPSSAVGREGKLEGQTPSGVSSDRVKIWQLVFRVSIITSEVYSHQYSGSGTEDEPYVVDFLPGDPLNPHNWETWRRWMFLSIVAVSTLAVSFCTSAYLSALPQLREHFQVSDLVITLGLSLFILGFALGPLAWGPLSEEYGRQPLYFLTCAVLTVMNIGVASANSMPTLIVLRFFAGAFGASPLANSGGVIADMFVSEQRGVGIAAWSACAFIGPAVGPIVANFVAVAAGWRWVMWTMTLFAGTFWIVGALVIPETYAPVILRRRSQKLTKLTGKLHISIYESKSEHRATTTEKIRKVLFRPWKLLIYEPIVLLISVYMAILYATLFMMLGAFPIVFAETRHWAQGVSGLPFIGICVGMISGALHTIYDNKRYLRDIEKPENLTPEARLPPALLGAVITPIGMFLFAWTNFPSIHWIVCIIGIVIYCHGSVLVFLSGMNYLLDSYTIYAASCLAANALLRAILAAAL</sequence>
<feature type="transmembrane region" description="Helical" evidence="8">
    <location>
        <begin position="164"/>
        <end position="183"/>
    </location>
</feature>
<dbReference type="SUPFAM" id="SSF103473">
    <property type="entry name" value="MFS general substrate transporter"/>
    <property type="match status" value="1"/>
</dbReference>
<feature type="domain" description="Major facilitator superfamily (MFS) profile" evidence="9">
    <location>
        <begin position="98"/>
        <end position="486"/>
    </location>
</feature>
<keyword evidence="3" id="KW-1003">Cell membrane</keyword>
<dbReference type="Pfam" id="PF07690">
    <property type="entry name" value="MFS_1"/>
    <property type="match status" value="1"/>
</dbReference>
<dbReference type="EMBL" id="JAVRRD010000018">
    <property type="protein sequence ID" value="KAK5049853.1"/>
    <property type="molecule type" value="Genomic_DNA"/>
</dbReference>
<dbReference type="PANTHER" id="PTHR23502">
    <property type="entry name" value="MAJOR FACILITATOR SUPERFAMILY"/>
    <property type="match status" value="1"/>
</dbReference>
<comment type="similarity">
    <text evidence="7">Belongs to the major facilitator superfamily. DHA1 family. Polyamines/proton antiporter (TC 2.A.1.2.16) subfamily.</text>
</comment>
<feature type="transmembrane region" description="Helical" evidence="8">
    <location>
        <begin position="189"/>
        <end position="211"/>
    </location>
</feature>
<feature type="transmembrane region" description="Helical" evidence="8">
    <location>
        <begin position="330"/>
        <end position="356"/>
    </location>
</feature>
<feature type="transmembrane region" description="Helical" evidence="8">
    <location>
        <begin position="252"/>
        <end position="277"/>
    </location>
</feature>
<dbReference type="Proteomes" id="UP001358417">
    <property type="component" value="Unassembled WGS sequence"/>
</dbReference>
<keyword evidence="6 8" id="KW-0472">Membrane</keyword>
<protein>
    <recommendedName>
        <fullName evidence="9">Major facilitator superfamily (MFS) profile domain-containing protein</fullName>
    </recommendedName>
</protein>
<feature type="transmembrane region" description="Helical" evidence="8">
    <location>
        <begin position="96"/>
        <end position="120"/>
    </location>
</feature>
<reference evidence="10 11" key="1">
    <citation type="submission" date="2023-08" db="EMBL/GenBank/DDBJ databases">
        <title>Black Yeasts Isolated from many extreme environments.</title>
        <authorList>
            <person name="Coleine C."/>
            <person name="Stajich J.E."/>
            <person name="Selbmann L."/>
        </authorList>
    </citation>
    <scope>NUCLEOTIDE SEQUENCE [LARGE SCALE GENOMIC DNA]</scope>
    <source>
        <strain evidence="10 11">CCFEE 5792</strain>
    </source>
</reference>
<keyword evidence="11" id="KW-1185">Reference proteome</keyword>
<evidence type="ECO:0000256" key="2">
    <source>
        <dbReference type="ARBA" id="ARBA00022448"/>
    </source>
</evidence>
<dbReference type="InterPro" id="IPR036259">
    <property type="entry name" value="MFS_trans_sf"/>
</dbReference>
<dbReference type="InterPro" id="IPR020846">
    <property type="entry name" value="MFS_dom"/>
</dbReference>
<evidence type="ECO:0000256" key="7">
    <source>
        <dbReference type="ARBA" id="ARBA00038459"/>
    </source>
</evidence>
<dbReference type="Gene3D" id="1.20.1250.20">
    <property type="entry name" value="MFS general substrate transporter like domains"/>
    <property type="match status" value="1"/>
</dbReference>
<dbReference type="FunFam" id="1.20.1250.20:FF:000011">
    <property type="entry name" value="MFS multidrug transporter, putative"/>
    <property type="match status" value="1"/>
</dbReference>
<evidence type="ECO:0000256" key="3">
    <source>
        <dbReference type="ARBA" id="ARBA00022475"/>
    </source>
</evidence>
<proteinExistence type="inferred from homology"/>
<gene>
    <name evidence="10" type="ORF">LTR84_003971</name>
</gene>
<keyword evidence="2" id="KW-0813">Transport</keyword>
<dbReference type="GO" id="GO:0022857">
    <property type="term" value="F:transmembrane transporter activity"/>
    <property type="evidence" value="ECO:0007669"/>
    <property type="project" value="InterPro"/>
</dbReference>
<keyword evidence="5 8" id="KW-1133">Transmembrane helix</keyword>
<evidence type="ECO:0000259" key="9">
    <source>
        <dbReference type="PROSITE" id="PS50850"/>
    </source>
</evidence>
<evidence type="ECO:0000313" key="10">
    <source>
        <dbReference type="EMBL" id="KAK5049853.1"/>
    </source>
</evidence>
<dbReference type="RefSeq" id="XP_064704663.1">
    <property type="nucleotide sequence ID" value="XM_064847551.1"/>
</dbReference>